<organism evidence="1 2">
    <name type="scientific">miscellaneous Crenarchaeota group-1 archaeon SG8-32-1</name>
    <dbReference type="NCBI Taxonomy" id="1685124"/>
    <lineage>
        <taxon>Archaea</taxon>
        <taxon>Candidatus Bathyarchaeota</taxon>
        <taxon>MCG-1</taxon>
    </lineage>
</organism>
<dbReference type="EMBL" id="LFWU01000164">
    <property type="protein sequence ID" value="KON29239.1"/>
    <property type="molecule type" value="Genomic_DNA"/>
</dbReference>
<protein>
    <recommendedName>
        <fullName evidence="3">Rubrerythrin diiron-binding domain-containing protein</fullName>
    </recommendedName>
</protein>
<evidence type="ECO:0008006" key="3">
    <source>
        <dbReference type="Google" id="ProtNLM"/>
    </source>
</evidence>
<proteinExistence type="predicted"/>
<comment type="caution">
    <text evidence="1">The sequence shown here is derived from an EMBL/GenBank/DDBJ whole genome shotgun (WGS) entry which is preliminary data.</text>
</comment>
<name>A0A0M0BLG0_9ARCH</name>
<gene>
    <name evidence="1" type="ORF">AC477_06170</name>
</gene>
<dbReference type="Proteomes" id="UP000037237">
    <property type="component" value="Unassembled WGS sequence"/>
</dbReference>
<sequence length="176" mass="20557">MNYWFTTVIIWNISSYVVTYLTISSKEELQFLIHRAWEIEKKFESLSAWKTFLSMGSSNRLTVLTLAKESHVHKLNLEKLITILGLEAPTNEIPEITFDFVGLLPSEMLLRIIEYDDMARELYNQILVNINSKVFSAFYSGKKIEFVNKTLKQMVEDETKHICMVKKITGLIERIQ</sequence>
<evidence type="ECO:0000313" key="2">
    <source>
        <dbReference type="Proteomes" id="UP000037237"/>
    </source>
</evidence>
<dbReference type="AlphaFoldDB" id="A0A0M0BLG0"/>
<evidence type="ECO:0000313" key="1">
    <source>
        <dbReference type="EMBL" id="KON29239.1"/>
    </source>
</evidence>
<accession>A0A0M0BLG0</accession>
<reference evidence="1 2" key="1">
    <citation type="submission" date="2015-06" db="EMBL/GenBank/DDBJ databases">
        <title>New insights into the roles of widespread benthic archaea in carbon and nitrogen cycling.</title>
        <authorList>
            <person name="Lazar C.S."/>
            <person name="Baker B.J."/>
            <person name="Seitz K.W."/>
            <person name="Hyde A.S."/>
            <person name="Dick G.J."/>
            <person name="Hinrichs K.-U."/>
            <person name="Teske A.P."/>
        </authorList>
    </citation>
    <scope>NUCLEOTIDE SEQUENCE [LARGE SCALE GENOMIC DNA]</scope>
    <source>
        <strain evidence="1">SG8-32-1</strain>
    </source>
</reference>